<dbReference type="Proteomes" id="UP000263094">
    <property type="component" value="Unassembled WGS sequence"/>
</dbReference>
<feature type="region of interest" description="Disordered" evidence="1">
    <location>
        <begin position="1"/>
        <end position="59"/>
    </location>
</feature>
<organism evidence="2 3">
    <name type="scientific">Streptomyces triticagri</name>
    <dbReference type="NCBI Taxonomy" id="2293568"/>
    <lineage>
        <taxon>Bacteria</taxon>
        <taxon>Bacillati</taxon>
        <taxon>Actinomycetota</taxon>
        <taxon>Actinomycetes</taxon>
        <taxon>Kitasatosporales</taxon>
        <taxon>Streptomycetaceae</taxon>
        <taxon>Streptomyces</taxon>
    </lineage>
</organism>
<accession>A0A372M380</accession>
<evidence type="ECO:0000313" key="2">
    <source>
        <dbReference type="EMBL" id="RFU84923.1"/>
    </source>
</evidence>
<gene>
    <name evidence="2" type="ORF">DY218_20130</name>
</gene>
<proteinExistence type="predicted"/>
<reference evidence="2 3" key="1">
    <citation type="submission" date="2018-08" db="EMBL/GenBank/DDBJ databases">
        <title>Isolation, diversity and antifungal activity of Actinobacteria from wheat.</title>
        <authorList>
            <person name="Han C."/>
        </authorList>
    </citation>
    <scope>NUCLEOTIDE SEQUENCE [LARGE SCALE GENOMIC DNA]</scope>
    <source>
        <strain evidence="2 3">NEAU-YY421</strain>
    </source>
</reference>
<evidence type="ECO:0000256" key="1">
    <source>
        <dbReference type="SAM" id="MobiDB-lite"/>
    </source>
</evidence>
<feature type="compositionally biased region" description="Low complexity" evidence="1">
    <location>
        <begin position="44"/>
        <end position="53"/>
    </location>
</feature>
<sequence>MPVPRTRAWPGAPRGGRPETPTPKAGPRPAALPRGRHRGRRTTHGTSGTAGTPRNGEST</sequence>
<protein>
    <submittedName>
        <fullName evidence="2">Uncharacterized protein</fullName>
    </submittedName>
</protein>
<feature type="compositionally biased region" description="Basic residues" evidence="1">
    <location>
        <begin position="34"/>
        <end position="43"/>
    </location>
</feature>
<name>A0A372M380_9ACTN</name>
<comment type="caution">
    <text evidence="2">The sequence shown here is derived from an EMBL/GenBank/DDBJ whole genome shotgun (WGS) entry which is preliminary data.</text>
</comment>
<evidence type="ECO:0000313" key="3">
    <source>
        <dbReference type="Proteomes" id="UP000263094"/>
    </source>
</evidence>
<dbReference type="AlphaFoldDB" id="A0A372M380"/>
<dbReference type="EMBL" id="QUAK01000109">
    <property type="protein sequence ID" value="RFU84923.1"/>
    <property type="molecule type" value="Genomic_DNA"/>
</dbReference>
<keyword evidence="3" id="KW-1185">Reference proteome</keyword>